<accession>A0A4Y8IGF2</accession>
<dbReference type="InterPro" id="IPR053163">
    <property type="entry name" value="HTH-type_regulator_Rgg"/>
</dbReference>
<feature type="domain" description="HTH cro/C1-type" evidence="1">
    <location>
        <begin position="22"/>
        <end position="75"/>
    </location>
</feature>
<dbReference type="SUPFAM" id="SSF48452">
    <property type="entry name" value="TPR-like"/>
    <property type="match status" value="1"/>
</dbReference>
<dbReference type="Proteomes" id="UP000297975">
    <property type="component" value="Unassembled WGS sequence"/>
</dbReference>
<dbReference type="SMART" id="SM00530">
    <property type="entry name" value="HTH_XRE"/>
    <property type="match status" value="1"/>
</dbReference>
<name>A0A4Y8IGF2_9BACI</name>
<dbReference type="OrthoDB" id="1150409at2"/>
<dbReference type="InterPro" id="IPR001387">
    <property type="entry name" value="Cro/C1-type_HTH"/>
</dbReference>
<dbReference type="InterPro" id="IPR010982">
    <property type="entry name" value="Lambda_DNA-bd_dom_sf"/>
</dbReference>
<dbReference type="Pfam" id="PF01381">
    <property type="entry name" value="HTH_3"/>
    <property type="match status" value="1"/>
</dbReference>
<dbReference type="EMBL" id="SOPW01000010">
    <property type="protein sequence ID" value="TFB19611.1"/>
    <property type="molecule type" value="Genomic_DNA"/>
</dbReference>
<evidence type="ECO:0000313" key="2">
    <source>
        <dbReference type="EMBL" id="TFB19611.1"/>
    </source>
</evidence>
<dbReference type="InterPro" id="IPR011990">
    <property type="entry name" value="TPR-like_helical_dom_sf"/>
</dbReference>
<protein>
    <submittedName>
        <fullName evidence="2">XRE family transcriptional regulator</fullName>
    </submittedName>
</protein>
<dbReference type="GO" id="GO:0003677">
    <property type="term" value="F:DNA binding"/>
    <property type="evidence" value="ECO:0007669"/>
    <property type="project" value="InterPro"/>
</dbReference>
<gene>
    <name evidence="2" type="ORF">E3U55_10655</name>
</gene>
<dbReference type="CDD" id="cd00093">
    <property type="entry name" value="HTH_XRE"/>
    <property type="match status" value="1"/>
</dbReference>
<dbReference type="Gene3D" id="1.25.40.10">
    <property type="entry name" value="Tetratricopeptide repeat domain"/>
    <property type="match status" value="1"/>
</dbReference>
<keyword evidence="3" id="KW-1185">Reference proteome</keyword>
<comment type="caution">
    <text evidence="2">The sequence shown here is derived from an EMBL/GenBank/DDBJ whole genome shotgun (WGS) entry which is preliminary data.</text>
</comment>
<dbReference type="PANTHER" id="PTHR37038:SF14">
    <property type="entry name" value="TRANSCRIPTIONAL ACTIVATOR"/>
    <property type="match status" value="1"/>
</dbReference>
<reference evidence="2 3" key="1">
    <citation type="submission" date="2019-03" db="EMBL/GenBank/DDBJ databases">
        <authorList>
            <person name="He R.-H."/>
        </authorList>
    </citation>
    <scope>NUCLEOTIDE SEQUENCE [LARGE SCALE GENOMIC DNA]</scope>
    <source>
        <strain evidence="3">SH 714</strain>
    </source>
</reference>
<proteinExistence type="predicted"/>
<evidence type="ECO:0000313" key="3">
    <source>
        <dbReference type="Proteomes" id="UP000297975"/>
    </source>
</evidence>
<sequence>MEYFILLEGIFLDTREEIGKRIYELRRYFKITQKELCEGICTQAYISKIENGSLAIAADILFQIAERLGVDINYFYDSTYNSRVDYALEVELEARELVKNDDYEMLRELIKREERTPLMNNNKFKQFILWHKSLCKRFLDENHYEALELLEEALKLCNTSTKSYSEREIQILINKANLFIDISEIRSFEKAIVIYKDAKVAIESLPYIHDNDLLTLILYNLARAYTLEHKPEEAIKYAEEGIINCQKTNSLFGFGQLHFILGVNHKELKKYSIALEHLEKAKVISNLSNNFGSMPIIEKNIKKIRDLFNYEKV</sequence>
<evidence type="ECO:0000259" key="1">
    <source>
        <dbReference type="PROSITE" id="PS50943"/>
    </source>
</evidence>
<dbReference type="PANTHER" id="PTHR37038">
    <property type="entry name" value="TRANSCRIPTIONAL REGULATOR-RELATED"/>
    <property type="match status" value="1"/>
</dbReference>
<dbReference type="SUPFAM" id="SSF47413">
    <property type="entry name" value="lambda repressor-like DNA-binding domains"/>
    <property type="match status" value="1"/>
</dbReference>
<dbReference type="PROSITE" id="PS50943">
    <property type="entry name" value="HTH_CROC1"/>
    <property type="match status" value="1"/>
</dbReference>
<organism evidence="2 3">
    <name type="scientific">Filobacillus milosensis</name>
    <dbReference type="NCBI Taxonomy" id="94137"/>
    <lineage>
        <taxon>Bacteria</taxon>
        <taxon>Bacillati</taxon>
        <taxon>Bacillota</taxon>
        <taxon>Bacilli</taxon>
        <taxon>Bacillales</taxon>
        <taxon>Bacillaceae</taxon>
        <taxon>Filobacillus</taxon>
    </lineage>
</organism>
<dbReference type="AlphaFoldDB" id="A0A4Y8IGF2"/>